<keyword evidence="4" id="KW-0677">Repeat</keyword>
<proteinExistence type="predicted"/>
<dbReference type="AlphaFoldDB" id="A0A2J7TM63"/>
<gene>
    <name evidence="8" type="primary">lpxD</name>
    <name evidence="8" type="ORF">CR492_02885</name>
</gene>
<keyword evidence="1" id="KW-0444">Lipid biosynthesis</keyword>
<dbReference type="GO" id="GO:0016020">
    <property type="term" value="C:membrane"/>
    <property type="evidence" value="ECO:0007669"/>
    <property type="project" value="GOC"/>
</dbReference>
<dbReference type="InterPro" id="IPR011004">
    <property type="entry name" value="Trimer_LpxA-like_sf"/>
</dbReference>
<dbReference type="Proteomes" id="UP000236286">
    <property type="component" value="Unassembled WGS sequence"/>
</dbReference>
<accession>A0A2J7TM63</accession>
<dbReference type="GO" id="GO:0016410">
    <property type="term" value="F:N-acyltransferase activity"/>
    <property type="evidence" value="ECO:0007669"/>
    <property type="project" value="InterPro"/>
</dbReference>
<dbReference type="GO" id="GO:0009245">
    <property type="term" value="P:lipid A biosynthetic process"/>
    <property type="evidence" value="ECO:0007669"/>
    <property type="project" value="UniProtKB-KW"/>
</dbReference>
<dbReference type="PANTHER" id="PTHR43378">
    <property type="entry name" value="UDP-3-O-ACYLGLUCOSAMINE N-ACYLTRANSFERASE"/>
    <property type="match status" value="1"/>
</dbReference>
<name>A0A2J7TM63_METSI</name>
<evidence type="ECO:0000259" key="7">
    <source>
        <dbReference type="Pfam" id="PF04613"/>
    </source>
</evidence>
<dbReference type="Pfam" id="PF00132">
    <property type="entry name" value="Hexapep"/>
    <property type="match status" value="2"/>
</dbReference>
<keyword evidence="3 8" id="KW-0808">Transferase</keyword>
<evidence type="ECO:0000256" key="1">
    <source>
        <dbReference type="ARBA" id="ARBA00022516"/>
    </source>
</evidence>
<dbReference type="InterPro" id="IPR020573">
    <property type="entry name" value="UDP_GlcNAc_AcTrfase_non-rep"/>
</dbReference>
<evidence type="ECO:0000313" key="8">
    <source>
        <dbReference type="EMBL" id="PNG27853.1"/>
    </source>
</evidence>
<sequence>MNDPIFFLRARQFSLAELVALTGARPADGADLSPQVYGGAPFEEAEPGDLTYFAHPKRIHRLADTNATACFLAARHAFAAPRGTAALVTDAPEQAFAQALAAMYPSALQEASPFASAGVNPGASVHPEARLEPGVAVDPGAVIGPRAEIGSGSIVGANSVIGPGVRIGRDCSIGAQVTIVNALIGNRVRLRSGARIGHAGSPQNRARAATPQIGRVIIQDDVEIGANAAIDRGSGRDTVIGEGAIIGNLVEIGPDVTVGRNCRIAALAVVSGSVEIGDFARIGAQAGVGGDLCVGPGAHILPQAWVASDVPAFARYAGSPARPLLRGLRALALVERLIRPKPPDRGPGQ</sequence>
<keyword evidence="2" id="KW-0441">Lipid A biosynthesis</keyword>
<dbReference type="PROSITE" id="PS00101">
    <property type="entry name" value="HEXAPEP_TRANSFERASES"/>
    <property type="match status" value="1"/>
</dbReference>
<dbReference type="InterPro" id="IPR007691">
    <property type="entry name" value="LpxD"/>
</dbReference>
<evidence type="ECO:0000313" key="9">
    <source>
        <dbReference type="Proteomes" id="UP000236286"/>
    </source>
</evidence>
<dbReference type="RefSeq" id="WP_102842162.1">
    <property type="nucleotide sequence ID" value="NZ_PDZR01000001.1"/>
</dbReference>
<dbReference type="Pfam" id="PF04613">
    <property type="entry name" value="LpxD"/>
    <property type="match status" value="1"/>
</dbReference>
<evidence type="ECO:0000256" key="5">
    <source>
        <dbReference type="ARBA" id="ARBA00023098"/>
    </source>
</evidence>
<keyword evidence="5" id="KW-0443">Lipid metabolism</keyword>
<organism evidence="8 9">
    <name type="scientific">Methylocella silvestris</name>
    <dbReference type="NCBI Taxonomy" id="199596"/>
    <lineage>
        <taxon>Bacteria</taxon>
        <taxon>Pseudomonadati</taxon>
        <taxon>Pseudomonadota</taxon>
        <taxon>Alphaproteobacteria</taxon>
        <taxon>Hyphomicrobiales</taxon>
        <taxon>Beijerinckiaceae</taxon>
        <taxon>Methylocella</taxon>
    </lineage>
</organism>
<comment type="caution">
    <text evidence="8">The sequence shown here is derived from an EMBL/GenBank/DDBJ whole genome shotgun (WGS) entry which is preliminary data.</text>
</comment>
<dbReference type="OrthoDB" id="9784739at2"/>
<dbReference type="CDD" id="cd03352">
    <property type="entry name" value="LbH_LpxD"/>
    <property type="match status" value="1"/>
</dbReference>
<reference evidence="8 9" key="1">
    <citation type="submission" date="2017-10" db="EMBL/GenBank/DDBJ databases">
        <title>Genome announcement of Methylocella silvestris TVC from permafrost.</title>
        <authorList>
            <person name="Wang J."/>
            <person name="Geng K."/>
            <person name="Ul-Haque F."/>
            <person name="Crombie A.T."/>
            <person name="Street L.E."/>
            <person name="Wookey P.A."/>
            <person name="Murrell J.C."/>
            <person name="Pratscher J."/>
        </authorList>
    </citation>
    <scope>NUCLEOTIDE SEQUENCE [LARGE SCALE GENOMIC DNA]</scope>
    <source>
        <strain evidence="8 9">TVC</strain>
    </source>
</reference>
<dbReference type="Gene3D" id="2.160.10.10">
    <property type="entry name" value="Hexapeptide repeat proteins"/>
    <property type="match status" value="1"/>
</dbReference>
<evidence type="ECO:0000256" key="2">
    <source>
        <dbReference type="ARBA" id="ARBA00022556"/>
    </source>
</evidence>
<evidence type="ECO:0000256" key="4">
    <source>
        <dbReference type="ARBA" id="ARBA00022737"/>
    </source>
</evidence>
<evidence type="ECO:0000256" key="6">
    <source>
        <dbReference type="ARBA" id="ARBA00023315"/>
    </source>
</evidence>
<feature type="domain" description="UDP-3-O-[3-hydroxymyristoyl] glucosamine N-acyltransferase non-repeat region" evidence="7">
    <location>
        <begin position="34"/>
        <end position="101"/>
    </location>
</feature>
<evidence type="ECO:0000256" key="3">
    <source>
        <dbReference type="ARBA" id="ARBA00022679"/>
    </source>
</evidence>
<dbReference type="InterPro" id="IPR001451">
    <property type="entry name" value="Hexapep"/>
</dbReference>
<dbReference type="NCBIfam" id="TIGR01853">
    <property type="entry name" value="lipid_A_lpxD"/>
    <property type="match status" value="1"/>
</dbReference>
<dbReference type="Gene3D" id="3.40.1390.10">
    <property type="entry name" value="MurE/MurF, N-terminal domain"/>
    <property type="match status" value="1"/>
</dbReference>
<dbReference type="EMBL" id="PDZR01000001">
    <property type="protein sequence ID" value="PNG27853.1"/>
    <property type="molecule type" value="Genomic_DNA"/>
</dbReference>
<dbReference type="InterPro" id="IPR018357">
    <property type="entry name" value="Hexapep_transf_CS"/>
</dbReference>
<dbReference type="SUPFAM" id="SSF51161">
    <property type="entry name" value="Trimeric LpxA-like enzymes"/>
    <property type="match status" value="1"/>
</dbReference>
<dbReference type="NCBIfam" id="NF002060">
    <property type="entry name" value="PRK00892.1"/>
    <property type="match status" value="1"/>
</dbReference>
<dbReference type="PANTHER" id="PTHR43378:SF2">
    <property type="entry name" value="UDP-3-O-ACYLGLUCOSAMINE N-ACYLTRANSFERASE 1, MITOCHONDRIAL-RELATED"/>
    <property type="match status" value="1"/>
</dbReference>
<keyword evidence="6 8" id="KW-0012">Acyltransferase</keyword>
<protein>
    <submittedName>
        <fullName evidence="8">UDP-3-O-(3-hydroxymyristoyl)glucosamine N-acyltransferase</fullName>
    </submittedName>
</protein>